<dbReference type="InterPro" id="IPR043128">
    <property type="entry name" value="Rev_trsase/Diguanyl_cyclase"/>
</dbReference>
<evidence type="ECO:0000313" key="3">
    <source>
        <dbReference type="Proteomes" id="UP000280296"/>
    </source>
</evidence>
<dbReference type="EMBL" id="RYZH01000010">
    <property type="protein sequence ID" value="RUL88478.1"/>
    <property type="molecule type" value="Genomic_DNA"/>
</dbReference>
<sequence>MKASPPDATITTQVSDLPAMTRSGWSPARFWPAFRGPHRSLSRFLSRVGSASRREEVHELFLRTAMELTGARRVELRPVGGARRILVTPSGGAFAPGEGFTMPVRYRGEELGSLTVWTRTGRRPRPSQVESLESLCAIAAIVDRLLGREPMLKLSAPPSPSADGRPRAMLLPFLRQLILLSRRRREPLTVFALGLDRPIGTPGEILSRAVDGASDPVLGAILDSIRESDLVVQDDPRTLIVVLPNASAVNAPLIAESVLRAADEAAENDCREGPCIGVSCFPDDSREADVLIDVALEALRRARLSAEFRVVIANRSGSFPRIVPAESERLLC</sequence>
<dbReference type="AlphaFoldDB" id="A0A432MN34"/>
<accession>A0A432MN34</accession>
<keyword evidence="3" id="KW-1185">Reference proteome</keyword>
<dbReference type="Proteomes" id="UP000280296">
    <property type="component" value="Unassembled WGS sequence"/>
</dbReference>
<reference evidence="2 3" key="1">
    <citation type="submission" date="2018-12" db="EMBL/GenBank/DDBJ databases">
        <authorList>
            <person name="Toschakov S.V."/>
        </authorList>
    </citation>
    <scope>NUCLEOTIDE SEQUENCE [LARGE SCALE GENOMIC DNA]</scope>
    <source>
        <strain evidence="2 3">GM2012</strain>
    </source>
</reference>
<name>A0A432MN34_9BACT</name>
<dbReference type="Gene3D" id="3.30.70.270">
    <property type="match status" value="1"/>
</dbReference>
<dbReference type="RefSeq" id="WP_126724613.1">
    <property type="nucleotide sequence ID" value="NZ_RYZH01000010.1"/>
</dbReference>
<feature type="domain" description="GGDEF" evidence="1">
    <location>
        <begin position="201"/>
        <end position="315"/>
    </location>
</feature>
<dbReference type="SUPFAM" id="SSF55073">
    <property type="entry name" value="Nucleotide cyclase"/>
    <property type="match status" value="1"/>
</dbReference>
<reference evidence="2 3" key="2">
    <citation type="submission" date="2019-01" db="EMBL/GenBank/DDBJ databases">
        <title>Tautonia sociabilis, a novel thermotolerant planctomycete of Isosphaeraceae family, isolated from a 4000 m deep subterranean habitat.</title>
        <authorList>
            <person name="Kovaleva O.L."/>
            <person name="Elcheninov A.G."/>
            <person name="Van Heerden E."/>
            <person name="Toshchakov S.V."/>
            <person name="Novikov A."/>
            <person name="Bonch-Osmolovskaya E.A."/>
            <person name="Kublanov I.V."/>
        </authorList>
    </citation>
    <scope>NUCLEOTIDE SEQUENCE [LARGE SCALE GENOMIC DNA]</scope>
    <source>
        <strain evidence="2 3">GM2012</strain>
    </source>
</reference>
<dbReference type="OrthoDB" id="9830947at2"/>
<dbReference type="PROSITE" id="PS50887">
    <property type="entry name" value="GGDEF"/>
    <property type="match status" value="1"/>
</dbReference>
<comment type="caution">
    <text evidence="2">The sequence shown here is derived from an EMBL/GenBank/DDBJ whole genome shotgun (WGS) entry which is preliminary data.</text>
</comment>
<dbReference type="InterPro" id="IPR000160">
    <property type="entry name" value="GGDEF_dom"/>
</dbReference>
<evidence type="ECO:0000259" key="1">
    <source>
        <dbReference type="PROSITE" id="PS50887"/>
    </source>
</evidence>
<proteinExistence type="predicted"/>
<organism evidence="2 3">
    <name type="scientific">Tautonia sociabilis</name>
    <dbReference type="NCBI Taxonomy" id="2080755"/>
    <lineage>
        <taxon>Bacteria</taxon>
        <taxon>Pseudomonadati</taxon>
        <taxon>Planctomycetota</taxon>
        <taxon>Planctomycetia</taxon>
        <taxon>Isosphaerales</taxon>
        <taxon>Isosphaeraceae</taxon>
        <taxon>Tautonia</taxon>
    </lineage>
</organism>
<protein>
    <submittedName>
        <fullName evidence="2">GGDEF domain-containing protein</fullName>
    </submittedName>
</protein>
<dbReference type="InterPro" id="IPR029787">
    <property type="entry name" value="Nucleotide_cyclase"/>
</dbReference>
<gene>
    <name evidence="2" type="ORF">TsocGM_07120</name>
</gene>
<evidence type="ECO:0000313" key="2">
    <source>
        <dbReference type="EMBL" id="RUL88478.1"/>
    </source>
</evidence>